<dbReference type="EMBL" id="CP015243">
    <property type="protein sequence ID" value="ANF56830.1"/>
    <property type="molecule type" value="Genomic_DNA"/>
</dbReference>
<name>A0A172YC52_9GAMM</name>
<reference evidence="2 3" key="1">
    <citation type="submission" date="2016-04" db="EMBL/GenBank/DDBJ databases">
        <title>Complete Genome Sequence of Halotalea alkalilenta IHB B 13600.</title>
        <authorList>
            <person name="Swarnkar M.K."/>
            <person name="Sharma A."/>
            <person name="Kaushal K."/>
            <person name="Soni R."/>
            <person name="Rana S."/>
            <person name="Singh A.K."/>
            <person name="Gulati A."/>
        </authorList>
    </citation>
    <scope>NUCLEOTIDE SEQUENCE [LARGE SCALE GENOMIC DNA]</scope>
    <source>
        <strain evidence="2 3">IHB B 13600</strain>
    </source>
</reference>
<proteinExistence type="predicted"/>
<dbReference type="RefSeq" id="WP_064121797.1">
    <property type="nucleotide sequence ID" value="NZ_CP015243.1"/>
</dbReference>
<dbReference type="AlphaFoldDB" id="A0A172YC52"/>
<sequence length="108" mass="12015">MKASHQSVYVRQHDSGLPAYTKLLVHEDRRQVQDERLLQGVEEAAIDRRDEDAWASEGGTPAAARDDASGPKDDVDMQSAGTLINVRRYPRDSGMYEGVRFVNGKVIS</sequence>
<organism evidence="2 3">
    <name type="scientific">Halotalea alkalilenta</name>
    <dbReference type="NCBI Taxonomy" id="376489"/>
    <lineage>
        <taxon>Bacteria</taxon>
        <taxon>Pseudomonadati</taxon>
        <taxon>Pseudomonadota</taxon>
        <taxon>Gammaproteobacteria</taxon>
        <taxon>Oceanospirillales</taxon>
        <taxon>Halomonadaceae</taxon>
        <taxon>Halotalea</taxon>
    </lineage>
</organism>
<dbReference type="Proteomes" id="UP000077875">
    <property type="component" value="Chromosome"/>
</dbReference>
<dbReference type="KEGG" id="haa:A5892_04575"/>
<feature type="compositionally biased region" description="Basic and acidic residues" evidence="1">
    <location>
        <begin position="64"/>
        <end position="75"/>
    </location>
</feature>
<keyword evidence="3" id="KW-1185">Reference proteome</keyword>
<evidence type="ECO:0000256" key="1">
    <source>
        <dbReference type="SAM" id="MobiDB-lite"/>
    </source>
</evidence>
<evidence type="ECO:0000313" key="2">
    <source>
        <dbReference type="EMBL" id="ANF56830.1"/>
    </source>
</evidence>
<evidence type="ECO:0000313" key="3">
    <source>
        <dbReference type="Proteomes" id="UP000077875"/>
    </source>
</evidence>
<feature type="region of interest" description="Disordered" evidence="1">
    <location>
        <begin position="48"/>
        <end position="81"/>
    </location>
</feature>
<protein>
    <submittedName>
        <fullName evidence="2">Uncharacterized protein</fullName>
    </submittedName>
</protein>
<gene>
    <name evidence="2" type="ORF">A5892_04575</name>
</gene>
<accession>A0A172YC52</accession>